<accession>A0A7C3ITN2</accession>
<reference evidence="1" key="1">
    <citation type="journal article" date="2020" name="mSystems">
        <title>Genome- and Community-Level Interaction Insights into Carbon Utilization and Element Cycling Functions of Hydrothermarchaeota in Hydrothermal Sediment.</title>
        <authorList>
            <person name="Zhou Z."/>
            <person name="Liu Y."/>
            <person name="Xu W."/>
            <person name="Pan J."/>
            <person name="Luo Z.H."/>
            <person name="Li M."/>
        </authorList>
    </citation>
    <scope>NUCLEOTIDE SEQUENCE [LARGE SCALE GENOMIC DNA]</scope>
    <source>
        <strain evidence="1">SpSt-468</strain>
    </source>
</reference>
<dbReference type="AlphaFoldDB" id="A0A7C3ITN2"/>
<proteinExistence type="predicted"/>
<dbReference type="EMBL" id="DSTX01000013">
    <property type="protein sequence ID" value="HFK21132.1"/>
    <property type="molecule type" value="Genomic_DNA"/>
</dbReference>
<gene>
    <name evidence="1" type="ORF">ENS19_07660</name>
</gene>
<comment type="caution">
    <text evidence="1">The sequence shown here is derived from an EMBL/GenBank/DDBJ whole genome shotgun (WGS) entry which is preliminary data.</text>
</comment>
<name>A0A7C3ITN2_9CREN</name>
<protein>
    <submittedName>
        <fullName evidence="1">Uncharacterized protein</fullName>
    </submittedName>
</protein>
<evidence type="ECO:0000313" key="1">
    <source>
        <dbReference type="EMBL" id="HFK21132.1"/>
    </source>
</evidence>
<organism evidence="1">
    <name type="scientific">Candidatus Methanomethylicus mesodigestus</name>
    <dbReference type="NCBI Taxonomy" id="1867258"/>
    <lineage>
        <taxon>Archaea</taxon>
        <taxon>Thermoproteota</taxon>
        <taxon>Methanosuratincolia</taxon>
        <taxon>Candidatus Methanomethylicales</taxon>
        <taxon>Candidatus Methanomethylicaceae</taxon>
        <taxon>Candidatus Methanomethylicus</taxon>
    </lineage>
</organism>
<sequence>MKIAVFIAFLMMFLITVGAGVYAASYGKAELYHFWVAFPAGNVTSTITLRGAGPPITISPVNIDLNDRGLLKSWLQPGVEGLSTHWIYNLGTKPVMVKMELVNLTIPVKWEVNANMDYDPVTHTFKERLMPGQSIKNLGIDWLFYISPYYLDEQVIYDGGLKIIDADTNATLTFIPIKIGRGGVSSGGADCCS</sequence>